<reference evidence="1 2" key="1">
    <citation type="submission" date="2023-12" db="EMBL/GenBank/DDBJ databases">
        <title>Jeotgalibacillus haloalkaliphilus sp. nov., a novel salt-tolerant bacteria, isolated from the estuary of the Fenhe River into the Yellow River.</title>
        <authorList>
            <person name="Li Y."/>
        </authorList>
    </citation>
    <scope>NUCLEOTIDE SEQUENCE [LARGE SCALE GENOMIC DNA]</scope>
    <source>
        <strain evidence="1 2">HH7-29</strain>
    </source>
</reference>
<dbReference type="EMBL" id="JAXQNN010000002">
    <property type="protein sequence ID" value="MDZ5711633.1"/>
    <property type="molecule type" value="Genomic_DNA"/>
</dbReference>
<comment type="caution">
    <text evidence="1">The sequence shown here is derived from an EMBL/GenBank/DDBJ whole genome shotgun (WGS) entry which is preliminary data.</text>
</comment>
<name>A0ABU5KK69_9BACL</name>
<gene>
    <name evidence="1" type="ORF">UFB30_05315</name>
</gene>
<keyword evidence="2" id="KW-1185">Reference proteome</keyword>
<dbReference type="SUPFAM" id="SSF101386">
    <property type="entry name" value="all-alpha NTP pyrophosphatases"/>
    <property type="match status" value="1"/>
</dbReference>
<evidence type="ECO:0008006" key="3">
    <source>
        <dbReference type="Google" id="ProtNLM"/>
    </source>
</evidence>
<organism evidence="1 2">
    <name type="scientific">Jeotgalibacillus haloalkalitolerans</name>
    <dbReference type="NCBI Taxonomy" id="3104292"/>
    <lineage>
        <taxon>Bacteria</taxon>
        <taxon>Bacillati</taxon>
        <taxon>Bacillota</taxon>
        <taxon>Bacilli</taxon>
        <taxon>Bacillales</taxon>
        <taxon>Caryophanaceae</taxon>
        <taxon>Jeotgalibacillus</taxon>
    </lineage>
</organism>
<protein>
    <recommendedName>
        <fullName evidence="3">NTP pyrophosphohydrolase MazG putative catalytic core domain-containing protein</fullName>
    </recommendedName>
</protein>
<evidence type="ECO:0000313" key="1">
    <source>
        <dbReference type="EMBL" id="MDZ5711633.1"/>
    </source>
</evidence>
<dbReference type="RefSeq" id="WP_322420650.1">
    <property type="nucleotide sequence ID" value="NZ_JAXQNN010000002.1"/>
</dbReference>
<evidence type="ECO:0000313" key="2">
    <source>
        <dbReference type="Proteomes" id="UP001292084"/>
    </source>
</evidence>
<dbReference type="Proteomes" id="UP001292084">
    <property type="component" value="Unassembled WGS sequence"/>
</dbReference>
<accession>A0ABU5KK69</accession>
<proteinExistence type="predicted"/>
<sequence length="98" mass="11076">MSLKLSVLQDVCIERERQDQKWGVQRHDMATWLVILVEEVGELAQAIQRDNHWGKSSDADNSYTEAVQISAVAAAIAEQLKEEAQNKAKMNDPINQEL</sequence>
<dbReference type="Gene3D" id="1.10.287.1080">
    <property type="entry name" value="MazG-like"/>
    <property type="match status" value="1"/>
</dbReference>